<organism evidence="1 2">
    <name type="scientific">Didymodactylos carnosus</name>
    <dbReference type="NCBI Taxonomy" id="1234261"/>
    <lineage>
        <taxon>Eukaryota</taxon>
        <taxon>Metazoa</taxon>
        <taxon>Spiralia</taxon>
        <taxon>Gnathifera</taxon>
        <taxon>Rotifera</taxon>
        <taxon>Eurotatoria</taxon>
        <taxon>Bdelloidea</taxon>
        <taxon>Philodinida</taxon>
        <taxon>Philodinidae</taxon>
        <taxon>Didymodactylos</taxon>
    </lineage>
</organism>
<dbReference type="AlphaFoldDB" id="A0A8S2LG67"/>
<comment type="caution">
    <text evidence="1">The sequence shown here is derived from an EMBL/GenBank/DDBJ whole genome shotgun (WGS) entry which is preliminary data.</text>
</comment>
<reference evidence="1" key="1">
    <citation type="submission" date="2021-02" db="EMBL/GenBank/DDBJ databases">
        <authorList>
            <person name="Nowell W R."/>
        </authorList>
    </citation>
    <scope>NUCLEOTIDE SEQUENCE</scope>
</reference>
<name>A0A8S2LG67_9BILA</name>
<feature type="non-terminal residue" evidence="1">
    <location>
        <position position="98"/>
    </location>
</feature>
<dbReference type="Proteomes" id="UP000682733">
    <property type="component" value="Unassembled WGS sequence"/>
</dbReference>
<evidence type="ECO:0000313" key="1">
    <source>
        <dbReference type="EMBL" id="CAF3887976.1"/>
    </source>
</evidence>
<gene>
    <name evidence="1" type="ORF">TMI583_LOCUS20244</name>
</gene>
<protein>
    <submittedName>
        <fullName evidence="1">Uncharacterized protein</fullName>
    </submittedName>
</protein>
<proteinExistence type="predicted"/>
<accession>A0A8S2LG67</accession>
<sequence length="98" mass="11191">MDLYTPDHAGATEFNDYSVQTYVDSDISLFNAQTWNVNDAIQNNLPRTNNHVEGYNKHLESHQAEASEIRAPKRKKLYTDIDNKLKELLHGFATGILN</sequence>
<dbReference type="EMBL" id="CAJOBA010015506">
    <property type="protein sequence ID" value="CAF3887976.1"/>
    <property type="molecule type" value="Genomic_DNA"/>
</dbReference>
<evidence type="ECO:0000313" key="2">
    <source>
        <dbReference type="Proteomes" id="UP000682733"/>
    </source>
</evidence>